<proteinExistence type="predicted"/>
<accession>A0A7S2Q0Z9</accession>
<evidence type="ECO:0000313" key="1">
    <source>
        <dbReference type="EMBL" id="CAD9629469.1"/>
    </source>
</evidence>
<name>A0A7S2Q0Z9_9DINO</name>
<gene>
    <name evidence="1" type="ORF">BRAN1462_LOCUS49364</name>
</gene>
<dbReference type="AlphaFoldDB" id="A0A7S2Q0Z9"/>
<organism evidence="1">
    <name type="scientific">Zooxanthella nutricula</name>
    <dbReference type="NCBI Taxonomy" id="1333877"/>
    <lineage>
        <taxon>Eukaryota</taxon>
        <taxon>Sar</taxon>
        <taxon>Alveolata</taxon>
        <taxon>Dinophyceae</taxon>
        <taxon>Peridiniales</taxon>
        <taxon>Peridiniales incertae sedis</taxon>
        <taxon>Zooxanthella</taxon>
    </lineage>
</organism>
<reference evidence="1" key="1">
    <citation type="submission" date="2021-01" db="EMBL/GenBank/DDBJ databases">
        <authorList>
            <person name="Corre E."/>
            <person name="Pelletier E."/>
            <person name="Niang G."/>
            <person name="Scheremetjew M."/>
            <person name="Finn R."/>
            <person name="Kale V."/>
            <person name="Holt S."/>
            <person name="Cochrane G."/>
            <person name="Meng A."/>
            <person name="Brown T."/>
            <person name="Cohen L."/>
        </authorList>
    </citation>
    <scope>NUCLEOTIDE SEQUENCE</scope>
    <source>
        <strain evidence="1">RCC3387</strain>
    </source>
</reference>
<sequence length="421" mass="47919">MAKTTPAAKRPAAARKSKAVARTKAAAPKAKKVPVPAGVGKIRIGIIHGKVFDPIKVGTHDKKYPEKFKIKNNTGPNADGWGGQYHADVSTGLKINRLHPDVFDIDFMKMEDVSRARLEKNHLTFNFWGDMSIALMNGKPDLARKIMDVQKRSEACGHYPGWNYYEWILHKPRYMKQCMQAGIPMIPTIFVDNGFDAKKVLKQIVAKGWDKFLVKPGYMSFFGVGVINGKTQDFVDNIEPLLKYEKENKKMKEFLVQPYVLKPNGKVFDEIRNFFVDGEWAYSVYTDGTDYEGFWEQPQGALKEACKKMAIRAYEQVKKVAKWEGKPVDTLLNRIDIGVVPDKSKKEGWRIFVNEIEPQMTTWLGRYCPFVIQDRMGHACVNQARKLLRLSVAKGRKMPTKREHVAQLLDVLDQRLGPAKA</sequence>
<protein>
    <recommendedName>
        <fullName evidence="2">ATP-grasp domain-containing protein</fullName>
    </recommendedName>
</protein>
<dbReference type="SUPFAM" id="SSF56059">
    <property type="entry name" value="Glutathione synthetase ATP-binding domain-like"/>
    <property type="match status" value="1"/>
</dbReference>
<dbReference type="EMBL" id="HBGW01077664">
    <property type="protein sequence ID" value="CAD9629469.1"/>
    <property type="molecule type" value="Transcribed_RNA"/>
</dbReference>
<evidence type="ECO:0008006" key="2">
    <source>
        <dbReference type="Google" id="ProtNLM"/>
    </source>
</evidence>